<accession>A0A1F5E9G5</accession>
<dbReference type="GO" id="GO:0022857">
    <property type="term" value="F:transmembrane transporter activity"/>
    <property type="evidence" value="ECO:0007669"/>
    <property type="project" value="TreeGrafter"/>
</dbReference>
<evidence type="ECO:0000256" key="4">
    <source>
        <dbReference type="ARBA" id="ARBA00022618"/>
    </source>
</evidence>
<dbReference type="InterPro" id="IPR017871">
    <property type="entry name" value="ABC_transporter-like_CS"/>
</dbReference>
<evidence type="ECO:0000256" key="8">
    <source>
        <dbReference type="ARBA" id="ARBA00023306"/>
    </source>
</evidence>
<feature type="domain" description="ABC transporter" evidence="10">
    <location>
        <begin position="1"/>
        <end position="225"/>
    </location>
</feature>
<dbReference type="InterPro" id="IPR005286">
    <property type="entry name" value="Cell_div_FtsE"/>
</dbReference>
<dbReference type="GO" id="GO:0005524">
    <property type="term" value="F:ATP binding"/>
    <property type="evidence" value="ECO:0007669"/>
    <property type="project" value="UniProtKB-UniRule"/>
</dbReference>
<dbReference type="STRING" id="1797472.A2215_00660"/>
<keyword evidence="7 9" id="KW-0472">Membrane</keyword>
<dbReference type="GO" id="GO:0016887">
    <property type="term" value="F:ATP hydrolysis activity"/>
    <property type="evidence" value="ECO:0007669"/>
    <property type="project" value="InterPro"/>
</dbReference>
<sequence length="225" mass="25161">MDFQKVSKIYQGSINAVDDVSFKVKIGEFVSLVGPSGAGKSTLIRLLTREELPTSGRIYVAGRDVTQLKFKELPYYRRKVGIIFQDFKLLPKKTVFENVAFALEVAGISNAEIQDKVPKMIEIVGLTSRIKALSEELSGGEKQRVSIARALIHRPKILIADEPTGNLDPVTTWEIIELLFKINRQGTIVLLATHDKEVVDALQRRVVTMRDGKIVGDQMHGKYIL</sequence>
<dbReference type="GO" id="GO:0051301">
    <property type="term" value="P:cell division"/>
    <property type="evidence" value="ECO:0007669"/>
    <property type="project" value="UniProtKB-UniRule"/>
</dbReference>
<keyword evidence="6 9" id="KW-0067">ATP-binding</keyword>
<dbReference type="InterPro" id="IPR027417">
    <property type="entry name" value="P-loop_NTPase"/>
</dbReference>
<dbReference type="Pfam" id="PF00005">
    <property type="entry name" value="ABC_tran"/>
    <property type="match status" value="1"/>
</dbReference>
<dbReference type="InterPro" id="IPR003593">
    <property type="entry name" value="AAA+_ATPase"/>
</dbReference>
<evidence type="ECO:0000256" key="3">
    <source>
        <dbReference type="ARBA" id="ARBA00022475"/>
    </source>
</evidence>
<dbReference type="GO" id="GO:0005886">
    <property type="term" value="C:plasma membrane"/>
    <property type="evidence" value="ECO:0007669"/>
    <property type="project" value="UniProtKB-SubCell"/>
</dbReference>
<reference evidence="11 12" key="1">
    <citation type="journal article" date="2016" name="Nat. Commun.">
        <title>Thousands of microbial genomes shed light on interconnected biogeochemical processes in an aquifer system.</title>
        <authorList>
            <person name="Anantharaman K."/>
            <person name="Brown C.T."/>
            <person name="Hug L.A."/>
            <person name="Sharon I."/>
            <person name="Castelle C.J."/>
            <person name="Probst A.J."/>
            <person name="Thomas B.C."/>
            <person name="Singh A."/>
            <person name="Wilkins M.J."/>
            <person name="Karaoz U."/>
            <person name="Brodie E.L."/>
            <person name="Williams K.H."/>
            <person name="Hubbard S.S."/>
            <person name="Banfield J.F."/>
        </authorList>
    </citation>
    <scope>NUCLEOTIDE SEQUENCE [LARGE SCALE GENOMIC DNA]</scope>
</reference>
<comment type="similarity">
    <text evidence="1 9">Belongs to the ABC transporter superfamily.</text>
</comment>
<dbReference type="Gene3D" id="3.40.50.300">
    <property type="entry name" value="P-loop containing nucleotide triphosphate hydrolases"/>
    <property type="match status" value="1"/>
</dbReference>
<comment type="subcellular location">
    <subcellularLocation>
        <location evidence="9">Cell membrane</location>
        <topology evidence="9">Peripheral membrane protein</topology>
        <orientation evidence="9">Cytoplasmic side</orientation>
    </subcellularLocation>
</comment>
<keyword evidence="5 9" id="KW-0547">Nucleotide-binding</keyword>
<gene>
    <name evidence="9" type="primary">ftsE</name>
    <name evidence="11" type="ORF">A2215_00660</name>
</gene>
<evidence type="ECO:0000256" key="9">
    <source>
        <dbReference type="RuleBase" id="RU365094"/>
    </source>
</evidence>
<dbReference type="PANTHER" id="PTHR24220:SF470">
    <property type="entry name" value="CELL DIVISION ATP-BINDING PROTEIN FTSE"/>
    <property type="match status" value="1"/>
</dbReference>
<keyword evidence="8 9" id="KW-0131">Cell cycle</keyword>
<dbReference type="SUPFAM" id="SSF52540">
    <property type="entry name" value="P-loop containing nucleoside triphosphate hydrolases"/>
    <property type="match status" value="1"/>
</dbReference>
<evidence type="ECO:0000256" key="5">
    <source>
        <dbReference type="ARBA" id="ARBA00022741"/>
    </source>
</evidence>
<dbReference type="InterPro" id="IPR003439">
    <property type="entry name" value="ABC_transporter-like_ATP-bd"/>
</dbReference>
<keyword evidence="4 9" id="KW-0132">Cell division</keyword>
<evidence type="ECO:0000313" key="12">
    <source>
        <dbReference type="Proteomes" id="UP000178583"/>
    </source>
</evidence>
<dbReference type="PANTHER" id="PTHR24220">
    <property type="entry name" value="IMPORT ATP-BINDING PROTEIN"/>
    <property type="match status" value="1"/>
</dbReference>
<keyword evidence="3 9" id="KW-1003">Cell membrane</keyword>
<evidence type="ECO:0000256" key="6">
    <source>
        <dbReference type="ARBA" id="ARBA00022840"/>
    </source>
</evidence>
<comment type="caution">
    <text evidence="11">The sequence shown here is derived from an EMBL/GenBank/DDBJ whole genome shotgun (WGS) entry which is preliminary data.</text>
</comment>
<evidence type="ECO:0000259" key="10">
    <source>
        <dbReference type="PROSITE" id="PS50893"/>
    </source>
</evidence>
<evidence type="ECO:0000256" key="7">
    <source>
        <dbReference type="ARBA" id="ARBA00023136"/>
    </source>
</evidence>
<dbReference type="PROSITE" id="PS50893">
    <property type="entry name" value="ABC_TRANSPORTER_2"/>
    <property type="match status" value="1"/>
</dbReference>
<evidence type="ECO:0000256" key="2">
    <source>
        <dbReference type="ARBA" id="ARBA00020019"/>
    </source>
</evidence>
<organism evidence="11 12">
    <name type="scientific">Candidatus Berkelbacteria bacterium RIFOXYA2_FULL_43_10</name>
    <dbReference type="NCBI Taxonomy" id="1797472"/>
    <lineage>
        <taxon>Bacteria</taxon>
        <taxon>Candidatus Berkelbacteria</taxon>
    </lineage>
</organism>
<evidence type="ECO:0000313" key="11">
    <source>
        <dbReference type="EMBL" id="OGD64057.1"/>
    </source>
</evidence>
<dbReference type="AlphaFoldDB" id="A0A1F5E9G5"/>
<evidence type="ECO:0000256" key="1">
    <source>
        <dbReference type="ARBA" id="ARBA00005417"/>
    </source>
</evidence>
<protein>
    <recommendedName>
        <fullName evidence="2 9">Cell division ATP-binding protein FtsE</fullName>
    </recommendedName>
</protein>
<proteinExistence type="inferred from homology"/>
<comment type="subunit">
    <text evidence="9">Homodimer. Forms a membrane-associated complex with FtsX.</text>
</comment>
<dbReference type="FunFam" id="3.40.50.300:FF:000056">
    <property type="entry name" value="Cell division ATP-binding protein FtsE"/>
    <property type="match status" value="1"/>
</dbReference>
<dbReference type="EMBL" id="MEZY01000026">
    <property type="protein sequence ID" value="OGD64057.1"/>
    <property type="molecule type" value="Genomic_DNA"/>
</dbReference>
<dbReference type="Proteomes" id="UP000178583">
    <property type="component" value="Unassembled WGS sequence"/>
</dbReference>
<dbReference type="PROSITE" id="PS00211">
    <property type="entry name" value="ABC_TRANSPORTER_1"/>
    <property type="match status" value="1"/>
</dbReference>
<comment type="function">
    <text evidence="9">Part of the ABC transporter FtsEX involved in cellular division.</text>
</comment>
<dbReference type="InterPro" id="IPR015854">
    <property type="entry name" value="ABC_transpr_LolD-like"/>
</dbReference>
<dbReference type="NCBIfam" id="TIGR02673">
    <property type="entry name" value="FtsE"/>
    <property type="match status" value="1"/>
</dbReference>
<name>A0A1F5E9G5_9BACT</name>
<dbReference type="SMART" id="SM00382">
    <property type="entry name" value="AAA"/>
    <property type="match status" value="1"/>
</dbReference>